<evidence type="ECO:0000256" key="6">
    <source>
        <dbReference type="ARBA" id="ARBA00022777"/>
    </source>
</evidence>
<dbReference type="SUPFAM" id="SSF55874">
    <property type="entry name" value="ATPase domain of HSP90 chaperone/DNA topoisomerase II/histidine kinase"/>
    <property type="match status" value="1"/>
</dbReference>
<name>A0A9D2F423_9FIRM</name>
<dbReference type="InterPro" id="IPR036097">
    <property type="entry name" value="HisK_dim/P_sf"/>
</dbReference>
<dbReference type="InterPro" id="IPR003594">
    <property type="entry name" value="HATPase_dom"/>
</dbReference>
<evidence type="ECO:0000256" key="8">
    <source>
        <dbReference type="SAM" id="Coils"/>
    </source>
</evidence>
<dbReference type="PANTHER" id="PTHR43711">
    <property type="entry name" value="TWO-COMPONENT HISTIDINE KINASE"/>
    <property type="match status" value="1"/>
</dbReference>
<keyword evidence="8" id="KW-0175">Coiled coil</keyword>
<dbReference type="CDD" id="cd00082">
    <property type="entry name" value="HisKA"/>
    <property type="match status" value="1"/>
</dbReference>
<dbReference type="InterPro" id="IPR003660">
    <property type="entry name" value="HAMP_dom"/>
</dbReference>
<keyword evidence="9" id="KW-0472">Membrane</keyword>
<evidence type="ECO:0000256" key="7">
    <source>
        <dbReference type="ARBA" id="ARBA00023012"/>
    </source>
</evidence>
<dbReference type="AlphaFoldDB" id="A0A9D2F423"/>
<evidence type="ECO:0000256" key="5">
    <source>
        <dbReference type="ARBA" id="ARBA00022679"/>
    </source>
</evidence>
<reference evidence="12" key="2">
    <citation type="submission" date="2021-04" db="EMBL/GenBank/DDBJ databases">
        <authorList>
            <person name="Gilroy R."/>
        </authorList>
    </citation>
    <scope>NUCLEOTIDE SEQUENCE</scope>
    <source>
        <strain evidence="12">3436</strain>
    </source>
</reference>
<dbReference type="InterPro" id="IPR050736">
    <property type="entry name" value="Sensor_HK_Regulatory"/>
</dbReference>
<dbReference type="SUPFAM" id="SSF47384">
    <property type="entry name" value="Homodimeric domain of signal transducing histidine kinase"/>
    <property type="match status" value="1"/>
</dbReference>
<dbReference type="SMART" id="SM00388">
    <property type="entry name" value="HisKA"/>
    <property type="match status" value="1"/>
</dbReference>
<evidence type="ECO:0000256" key="4">
    <source>
        <dbReference type="ARBA" id="ARBA00022553"/>
    </source>
</evidence>
<dbReference type="InterPro" id="IPR003661">
    <property type="entry name" value="HisK_dim/P_dom"/>
</dbReference>
<feature type="domain" description="HAMP" evidence="11">
    <location>
        <begin position="240"/>
        <end position="292"/>
    </location>
</feature>
<feature type="domain" description="Histidine kinase" evidence="10">
    <location>
        <begin position="307"/>
        <end position="522"/>
    </location>
</feature>
<dbReference type="SMART" id="SM00387">
    <property type="entry name" value="HATPase_c"/>
    <property type="match status" value="1"/>
</dbReference>
<keyword evidence="5" id="KW-0808">Transferase</keyword>
<dbReference type="InterPro" id="IPR005467">
    <property type="entry name" value="His_kinase_dom"/>
</dbReference>
<reference evidence="12" key="1">
    <citation type="journal article" date="2021" name="PeerJ">
        <title>Extensive microbial diversity within the chicken gut microbiome revealed by metagenomics and culture.</title>
        <authorList>
            <person name="Gilroy R."/>
            <person name="Ravi A."/>
            <person name="Getino M."/>
            <person name="Pursley I."/>
            <person name="Horton D.L."/>
            <person name="Alikhan N.F."/>
            <person name="Baker D."/>
            <person name="Gharbi K."/>
            <person name="Hall N."/>
            <person name="Watson M."/>
            <person name="Adriaenssens E.M."/>
            <person name="Foster-Nyarko E."/>
            <person name="Jarju S."/>
            <person name="Secka A."/>
            <person name="Antonio M."/>
            <person name="Oren A."/>
            <person name="Chaudhuri R.R."/>
            <person name="La Ragione R."/>
            <person name="Hildebrand F."/>
            <person name="Pallen M.J."/>
        </authorList>
    </citation>
    <scope>NUCLEOTIDE SEQUENCE</scope>
    <source>
        <strain evidence="12">3436</strain>
    </source>
</reference>
<keyword evidence="4" id="KW-0597">Phosphoprotein</keyword>
<dbReference type="Pfam" id="PF02518">
    <property type="entry name" value="HATPase_c"/>
    <property type="match status" value="1"/>
</dbReference>
<dbReference type="GO" id="GO:0016020">
    <property type="term" value="C:membrane"/>
    <property type="evidence" value="ECO:0007669"/>
    <property type="project" value="UniProtKB-SubCell"/>
</dbReference>
<evidence type="ECO:0000313" key="13">
    <source>
        <dbReference type="Proteomes" id="UP000824031"/>
    </source>
</evidence>
<comment type="subcellular location">
    <subcellularLocation>
        <location evidence="2">Membrane</location>
    </subcellularLocation>
</comment>
<evidence type="ECO:0000256" key="1">
    <source>
        <dbReference type="ARBA" id="ARBA00000085"/>
    </source>
</evidence>
<keyword evidence="9" id="KW-1133">Transmembrane helix</keyword>
<dbReference type="Proteomes" id="UP000824031">
    <property type="component" value="Unassembled WGS sequence"/>
</dbReference>
<dbReference type="GO" id="GO:0000155">
    <property type="term" value="F:phosphorelay sensor kinase activity"/>
    <property type="evidence" value="ECO:0007669"/>
    <property type="project" value="InterPro"/>
</dbReference>
<evidence type="ECO:0000313" key="12">
    <source>
        <dbReference type="EMBL" id="HIZ48963.1"/>
    </source>
</evidence>
<evidence type="ECO:0000256" key="9">
    <source>
        <dbReference type="SAM" id="Phobius"/>
    </source>
</evidence>
<proteinExistence type="predicted"/>
<evidence type="ECO:0000256" key="3">
    <source>
        <dbReference type="ARBA" id="ARBA00012438"/>
    </source>
</evidence>
<dbReference type="PANTHER" id="PTHR43711:SF1">
    <property type="entry name" value="HISTIDINE KINASE 1"/>
    <property type="match status" value="1"/>
</dbReference>
<dbReference type="PROSITE" id="PS50109">
    <property type="entry name" value="HIS_KIN"/>
    <property type="match status" value="1"/>
</dbReference>
<protein>
    <recommendedName>
        <fullName evidence="3">histidine kinase</fullName>
        <ecNumber evidence="3">2.7.13.3</ecNumber>
    </recommendedName>
</protein>
<evidence type="ECO:0000256" key="2">
    <source>
        <dbReference type="ARBA" id="ARBA00004370"/>
    </source>
</evidence>
<dbReference type="Gene3D" id="3.30.565.10">
    <property type="entry name" value="Histidine kinase-like ATPase, C-terminal domain"/>
    <property type="match status" value="1"/>
</dbReference>
<dbReference type="EC" id="2.7.13.3" evidence="3"/>
<organism evidence="12 13">
    <name type="scientific">Candidatus Gemmiger excrementavium</name>
    <dbReference type="NCBI Taxonomy" id="2838608"/>
    <lineage>
        <taxon>Bacteria</taxon>
        <taxon>Bacillati</taxon>
        <taxon>Bacillota</taxon>
        <taxon>Clostridia</taxon>
        <taxon>Eubacteriales</taxon>
        <taxon>Gemmiger</taxon>
    </lineage>
</organism>
<dbReference type="CDD" id="cd00075">
    <property type="entry name" value="HATPase"/>
    <property type="match status" value="1"/>
</dbReference>
<dbReference type="Pfam" id="PF00512">
    <property type="entry name" value="HisKA"/>
    <property type="match status" value="1"/>
</dbReference>
<feature type="transmembrane region" description="Helical" evidence="9">
    <location>
        <begin position="12"/>
        <end position="34"/>
    </location>
</feature>
<feature type="coiled-coil region" evidence="8">
    <location>
        <begin position="273"/>
        <end position="307"/>
    </location>
</feature>
<evidence type="ECO:0000259" key="11">
    <source>
        <dbReference type="PROSITE" id="PS50885"/>
    </source>
</evidence>
<gene>
    <name evidence="12" type="ORF">H9810_09605</name>
</gene>
<comment type="catalytic activity">
    <reaction evidence="1">
        <text>ATP + protein L-histidine = ADP + protein N-phospho-L-histidine.</text>
        <dbReference type="EC" id="2.7.13.3"/>
    </reaction>
</comment>
<keyword evidence="9" id="KW-0812">Transmembrane</keyword>
<dbReference type="PROSITE" id="PS50885">
    <property type="entry name" value="HAMP"/>
    <property type="match status" value="1"/>
</dbReference>
<dbReference type="InterPro" id="IPR004358">
    <property type="entry name" value="Sig_transdc_His_kin-like_C"/>
</dbReference>
<dbReference type="InterPro" id="IPR036890">
    <property type="entry name" value="HATPase_C_sf"/>
</dbReference>
<comment type="caution">
    <text evidence="12">The sequence shown here is derived from an EMBL/GenBank/DDBJ whole genome shotgun (WGS) entry which is preliminary data.</text>
</comment>
<dbReference type="PRINTS" id="PR00344">
    <property type="entry name" value="BCTRLSENSOR"/>
</dbReference>
<dbReference type="EMBL" id="DXBO01000136">
    <property type="protein sequence ID" value="HIZ48963.1"/>
    <property type="molecule type" value="Genomic_DNA"/>
</dbReference>
<accession>A0A9D2F423</accession>
<keyword evidence="6 12" id="KW-0418">Kinase</keyword>
<dbReference type="Gene3D" id="1.10.287.130">
    <property type="match status" value="1"/>
</dbReference>
<evidence type="ECO:0000259" key="10">
    <source>
        <dbReference type="PROSITE" id="PS50109"/>
    </source>
</evidence>
<sequence length="523" mass="57460">MSRKENRLFTLLVKNYLLFTLTLLAIAGGVYWLWDCRFERLLYPVDWDALADDPRLARGEYAGLEDYLQGAGNGFAVLDENGAVLYRAGEGELELTPGELDCVALYRGEEYLEAFPEKDAEGTVRYRVLRTRMTGDGMQITGNMALDGELRVVSGALTPGKTAYTPREYGILAGTWPTDSQLFRQPFTAADGTARTLLLCVATLDDAAIARASQNGWQVWLAALPLYGLALAFFIWRVGRRIRPPLDRLQAAVDAQAQGRTVPVGDCGGVQELQRIGRSFDELTRRLAASEREREHLDRERQRMIANISHDLKTPVTVIAGYVDALADGKVPPGEQGRYLAAIRSRTQALTGLINAFHEYSKVDHPQFALQCQTVDLCEFLREYLAAQYDAIALAGFELEVSIPEVPCLCRLDPFQMGRALDNLLGNALRYNRLGTVLSVTLAPAGRQALLTVADNGEGIPPDRADTIFEPFVVGSDARSGGGSGLGLSITRRLVELHGGTITLRSEPHQGAVFEISLPLETQ</sequence>
<keyword evidence="7" id="KW-0902">Two-component regulatory system</keyword>